<evidence type="ECO:0000256" key="7">
    <source>
        <dbReference type="SAM" id="Phobius"/>
    </source>
</evidence>
<feature type="transmembrane region" description="Helical" evidence="7">
    <location>
        <begin position="75"/>
        <end position="101"/>
    </location>
</feature>
<feature type="transmembrane region" description="Helical" evidence="7">
    <location>
        <begin position="379"/>
        <end position="399"/>
    </location>
</feature>
<organism evidence="8 9">
    <name type="scientific">Starmerella bacillaris</name>
    <name type="common">Yeast</name>
    <name type="synonym">Candida zemplinina</name>
    <dbReference type="NCBI Taxonomy" id="1247836"/>
    <lineage>
        <taxon>Eukaryota</taxon>
        <taxon>Fungi</taxon>
        <taxon>Dikarya</taxon>
        <taxon>Ascomycota</taxon>
        <taxon>Saccharomycotina</taxon>
        <taxon>Dipodascomycetes</taxon>
        <taxon>Dipodascales</taxon>
        <taxon>Trichomonascaceae</taxon>
        <taxon>Starmerella</taxon>
    </lineage>
</organism>
<gene>
    <name evidence="8" type="ORF">DASB73_041590</name>
</gene>
<reference evidence="8 9" key="1">
    <citation type="journal article" date="2023" name="Elife">
        <title>Identification of key yeast species and microbe-microbe interactions impacting larval growth of Drosophila in the wild.</title>
        <authorList>
            <person name="Mure A."/>
            <person name="Sugiura Y."/>
            <person name="Maeda R."/>
            <person name="Honda K."/>
            <person name="Sakurai N."/>
            <person name="Takahashi Y."/>
            <person name="Watada M."/>
            <person name="Katoh T."/>
            <person name="Gotoh A."/>
            <person name="Gotoh Y."/>
            <person name="Taniguchi I."/>
            <person name="Nakamura K."/>
            <person name="Hayashi T."/>
            <person name="Katayama T."/>
            <person name="Uemura T."/>
            <person name="Hattori Y."/>
        </authorList>
    </citation>
    <scope>NUCLEOTIDE SEQUENCE [LARGE SCALE GENOMIC DNA]</scope>
    <source>
        <strain evidence="8 9">SB-73</strain>
    </source>
</reference>
<evidence type="ECO:0000256" key="1">
    <source>
        <dbReference type="ARBA" id="ARBA00004141"/>
    </source>
</evidence>
<accession>A0AAV5RPZ1</accession>
<keyword evidence="2" id="KW-0813">Transport</keyword>
<dbReference type="InterPro" id="IPR002293">
    <property type="entry name" value="AA/rel_permease1"/>
</dbReference>
<evidence type="ECO:0000313" key="8">
    <source>
        <dbReference type="EMBL" id="GMM53196.1"/>
    </source>
</evidence>
<dbReference type="EMBL" id="BTGC01000008">
    <property type="protein sequence ID" value="GMM53196.1"/>
    <property type="molecule type" value="Genomic_DNA"/>
</dbReference>
<proteinExistence type="predicted"/>
<keyword evidence="5 7" id="KW-0472">Membrane</keyword>
<feature type="region of interest" description="Disordered" evidence="6">
    <location>
        <begin position="539"/>
        <end position="561"/>
    </location>
</feature>
<comment type="subcellular location">
    <subcellularLocation>
        <location evidence="1">Membrane</location>
        <topology evidence="1">Multi-pass membrane protein</topology>
    </subcellularLocation>
</comment>
<dbReference type="GO" id="GO:0022857">
    <property type="term" value="F:transmembrane transporter activity"/>
    <property type="evidence" value="ECO:0007669"/>
    <property type="project" value="InterPro"/>
</dbReference>
<evidence type="ECO:0000256" key="5">
    <source>
        <dbReference type="ARBA" id="ARBA00023136"/>
    </source>
</evidence>
<feature type="transmembrane region" description="Helical" evidence="7">
    <location>
        <begin position="121"/>
        <end position="145"/>
    </location>
</feature>
<evidence type="ECO:0000313" key="9">
    <source>
        <dbReference type="Proteomes" id="UP001362899"/>
    </source>
</evidence>
<keyword evidence="3 7" id="KW-0812">Transmembrane</keyword>
<evidence type="ECO:0000256" key="3">
    <source>
        <dbReference type="ARBA" id="ARBA00022692"/>
    </source>
</evidence>
<dbReference type="Gene3D" id="1.20.1740.10">
    <property type="entry name" value="Amino acid/polyamine transporter I"/>
    <property type="match status" value="1"/>
</dbReference>
<feature type="compositionally biased region" description="Polar residues" evidence="6">
    <location>
        <begin position="539"/>
        <end position="550"/>
    </location>
</feature>
<protein>
    <submittedName>
        <fullName evidence="8">Hnm1 protein</fullName>
    </submittedName>
</protein>
<feature type="transmembrane region" description="Helical" evidence="7">
    <location>
        <begin position="276"/>
        <end position="298"/>
    </location>
</feature>
<comment type="caution">
    <text evidence="8">The sequence shown here is derived from an EMBL/GenBank/DDBJ whole genome shotgun (WGS) entry which is preliminary data.</text>
</comment>
<feature type="transmembrane region" description="Helical" evidence="7">
    <location>
        <begin position="406"/>
        <end position="426"/>
    </location>
</feature>
<keyword evidence="9" id="KW-1185">Reference proteome</keyword>
<feature type="transmembrane region" description="Helical" evidence="7">
    <location>
        <begin position="238"/>
        <end position="255"/>
    </location>
</feature>
<dbReference type="PANTHER" id="PTHR45649">
    <property type="entry name" value="AMINO-ACID PERMEASE BAT1"/>
    <property type="match status" value="1"/>
</dbReference>
<feature type="transmembrane region" description="Helical" evidence="7">
    <location>
        <begin position="196"/>
        <end position="218"/>
    </location>
</feature>
<feature type="transmembrane region" description="Helical" evidence="7">
    <location>
        <begin position="165"/>
        <end position="184"/>
    </location>
</feature>
<dbReference type="PANTHER" id="PTHR45649:SF14">
    <property type="entry name" value="GABA PERMEASE"/>
    <property type="match status" value="1"/>
</dbReference>
<dbReference type="Proteomes" id="UP001362899">
    <property type="component" value="Unassembled WGS sequence"/>
</dbReference>
<dbReference type="AlphaFoldDB" id="A0AAV5RPZ1"/>
<dbReference type="GO" id="GO:0016020">
    <property type="term" value="C:membrane"/>
    <property type="evidence" value="ECO:0007669"/>
    <property type="project" value="UniProtKB-SubCell"/>
</dbReference>
<feature type="transmembrane region" description="Helical" evidence="7">
    <location>
        <begin position="41"/>
        <end position="63"/>
    </location>
</feature>
<dbReference type="PIRSF" id="PIRSF006060">
    <property type="entry name" value="AA_transporter"/>
    <property type="match status" value="1"/>
</dbReference>
<sequence>MARKDYDTELTVSKSFLQETTDAEQLQNLGYTQELKRSFSLLSMIGFGFSILNCWCALAGSLAEVMLNGGPATLTFGWIGTCVFSICVVVCLAELTSAYPVAGGQYSWCLMLGEGAKWSRLTSYCCGWIQISGLLGVVAVGWYQMGINITAMVSLRNPDFTPENWIIALIAYGAGVLALMIDLFGNKLLHYFTATALWWSLGGFLTCMITVLACAPSFQSPSFVFTSVNYDSGWNSVGMSVVLGLMQCAFGMCAYDSVSHMSEEIDDASKQAPRAMVLSVIVGFITGFAFVLALLFVIQDMDAVVNTPTGFPLAEIFRQATSSNVGAVCLTLITVITQAFTNISLLSEGSRSVYAFARDGAFPPFLNKYLGQVSPTLDVPVYGLLFSFIVPAILVTILFGSATAFFTVLSIAGTGLYVSYTIPIVVVALKRKAKAPGYYNLGKWSLWFQLPALAYLFFCDIFMFFPTELPVTPANMNYCCVAFGIVAVLATLSWYGGARHCYIDQVSVLNGEVIVTESEVVSKRSQDVYELKKMPSASNTIDNGSSSSDWYQDRNRPLYHR</sequence>
<evidence type="ECO:0000256" key="2">
    <source>
        <dbReference type="ARBA" id="ARBA00022448"/>
    </source>
</evidence>
<evidence type="ECO:0000256" key="4">
    <source>
        <dbReference type="ARBA" id="ARBA00022989"/>
    </source>
</evidence>
<keyword evidence="4 7" id="KW-1133">Transmembrane helix</keyword>
<evidence type="ECO:0000256" key="6">
    <source>
        <dbReference type="SAM" id="MobiDB-lite"/>
    </source>
</evidence>
<feature type="transmembrane region" description="Helical" evidence="7">
    <location>
        <begin position="477"/>
        <end position="497"/>
    </location>
</feature>
<feature type="compositionally biased region" description="Basic and acidic residues" evidence="6">
    <location>
        <begin position="551"/>
        <end position="561"/>
    </location>
</feature>
<name>A0AAV5RPZ1_STABA</name>
<feature type="transmembrane region" description="Helical" evidence="7">
    <location>
        <begin position="446"/>
        <end position="465"/>
    </location>
</feature>
<dbReference type="Pfam" id="PF13520">
    <property type="entry name" value="AA_permease_2"/>
    <property type="match status" value="1"/>
</dbReference>